<reference evidence="2 3" key="1">
    <citation type="journal article" date="2016" name="Int. J. Syst. Evol. Microbiol.">
        <title>Pontibacter aydingkolensis sp. nov., isolated from soil of a salt lake.</title>
        <authorList>
            <person name="Osman G."/>
            <person name="Zhang T."/>
            <person name="Lou K."/>
            <person name="Gao Y."/>
            <person name="Chang W."/>
            <person name="Lin Q."/>
            <person name="Yang H.M."/>
            <person name="Huo X.D."/>
            <person name="Wang N."/>
        </authorList>
    </citation>
    <scope>NUCLEOTIDE SEQUENCE [LARGE SCALE GENOMIC DNA]</scope>
    <source>
        <strain evidence="2 3">KACC 19255</strain>
    </source>
</reference>
<dbReference type="InterPro" id="IPR045659">
    <property type="entry name" value="LptD_2"/>
</dbReference>
<comment type="caution">
    <text evidence="2">The sequence shown here is derived from an EMBL/GenBank/DDBJ whole genome shotgun (WGS) entry which is preliminary data.</text>
</comment>
<name>A0ABS7CNW0_9BACT</name>
<dbReference type="Pfam" id="PF19838">
    <property type="entry name" value="LptD_2"/>
    <property type="match status" value="1"/>
</dbReference>
<accession>A0ABS7CNW0</accession>
<dbReference type="Proteomes" id="UP000813018">
    <property type="component" value="Unassembled WGS sequence"/>
</dbReference>
<evidence type="ECO:0000259" key="1">
    <source>
        <dbReference type="Pfam" id="PF19838"/>
    </source>
</evidence>
<protein>
    <recommendedName>
        <fullName evidence="1">LPS-assembly protein LptD central domain-containing protein</fullName>
    </recommendedName>
</protein>
<feature type="domain" description="LPS-assembly protein LptD central" evidence="1">
    <location>
        <begin position="191"/>
        <end position="694"/>
    </location>
</feature>
<evidence type="ECO:0000313" key="3">
    <source>
        <dbReference type="Proteomes" id="UP000813018"/>
    </source>
</evidence>
<dbReference type="RefSeq" id="WP_219875430.1">
    <property type="nucleotide sequence ID" value="NZ_JAHYXK010000001.1"/>
</dbReference>
<dbReference type="PANTHER" id="PTHR30189">
    <property type="entry name" value="LPS-ASSEMBLY PROTEIN"/>
    <property type="match status" value="1"/>
</dbReference>
<gene>
    <name evidence="2" type="ORF">K0O23_00515</name>
</gene>
<dbReference type="EMBL" id="JAHYXK010000001">
    <property type="protein sequence ID" value="MBW7465534.1"/>
    <property type="molecule type" value="Genomic_DNA"/>
</dbReference>
<dbReference type="PANTHER" id="PTHR30189:SF1">
    <property type="entry name" value="LPS-ASSEMBLY PROTEIN LPTD"/>
    <property type="match status" value="1"/>
</dbReference>
<evidence type="ECO:0000313" key="2">
    <source>
        <dbReference type="EMBL" id="MBW7465534.1"/>
    </source>
</evidence>
<dbReference type="InterPro" id="IPR050218">
    <property type="entry name" value="LptD"/>
</dbReference>
<proteinExistence type="predicted"/>
<organism evidence="2 3">
    <name type="scientific">Pontibacter aydingkolensis</name>
    <dbReference type="NCBI Taxonomy" id="1911536"/>
    <lineage>
        <taxon>Bacteria</taxon>
        <taxon>Pseudomonadati</taxon>
        <taxon>Bacteroidota</taxon>
        <taxon>Cytophagia</taxon>
        <taxon>Cytophagales</taxon>
        <taxon>Hymenobacteraceae</taxon>
        <taxon>Pontibacter</taxon>
    </lineage>
</organism>
<keyword evidence="3" id="KW-1185">Reference proteome</keyword>
<sequence length="873" mass="98123">MLTPTMVSGQRVPQLRTLKPASQQDTIPAGQDSLRVSAPQGDIKSTIKYSARDSIMFEVDRKVVNLYGDAKISYGDLNLEAAYIQIDYETNTLLATPLPDSTGKDTGVPVFKDSGGTYSAKQIAYNYKTRKGRISEVVTQQGEGYIHAEVVKKNENDEFFGYHAQYTTCNLEHPHFFIGATKMKGIPNDKVMTGPFNLVVADIPTPLGFIFGLFPMPKNTRASGVIVPTFGESRAQGFYLSNGGYYFAWNDYIGTRLTGDIYSLGGYNISMDNTYRKRYSYSGNLGVSYRYFKNDEADIERSRTTNDLLNALPPTQRTIWINWSHSPEQKPGRGRFSASVNAGSTGHQRINYNSTSQYLSPTFNSNITYQKTIQNTPFSYTAKLSQGQTSGGVYNFVLPDLNFSMTPVSFFEVLTNNLPTGKWYEQFTIGYNVNAQNRLTNIRPATSNTFGVPITEGVARQDTISLSDFDQLWKNGRRSADHNFQLNLGSYKIARYFNFSPSVSYRESWTDQRYSFRFNPDSQKVDVDTTNFGRIYDYSANASLSTTIYGTAYIGGKRVEAIRHLIRPNISYSYRPDFGRESFGFYQNVQTAAFPAAGRDAFTLLPRVANAPGPGLQSRLNLNVSNNIEMKVRSKTDTTAANQFEKVSILDNLAFSTSYNFAADSIKLAPVSLVANTRLFKIFNVTFNSTFDPYKRDTLGRQVDDYVFDFSKLKLANLTNANFTIGASLNPEARQSSTSVPSNLPILNPDRDPLLPDYVDFKIPWTLSFDYTIGYFRTYGATAGTNINQTLSMNGSVNLTDKWKITYFAGYDFTNNNISNANLQIYRDLHCWEMSIGWIPFGFAQGYNITINAKSALLQDLRLTRNRSARNRF</sequence>